<keyword evidence="1" id="KW-1133">Transmembrane helix</keyword>
<evidence type="ECO:0000256" key="1">
    <source>
        <dbReference type="SAM" id="Phobius"/>
    </source>
</evidence>
<keyword evidence="1" id="KW-0812">Transmembrane</keyword>
<sequence>MEDLSVSSKEEAQREGSVAVYLLKGGVCDLNRTVGGNAHCTPSLYLRSTPSHTHTSEFFPILALKSPRIMILSFGNISGGGLIFGFVGEPNMLQKEKSSNKLSDKIYRTWVSGKYGARSVCS</sequence>
<organism evidence="2 3">
    <name type="scientific">Wuchereria bancrofti</name>
    <dbReference type="NCBI Taxonomy" id="6293"/>
    <lineage>
        <taxon>Eukaryota</taxon>
        <taxon>Metazoa</taxon>
        <taxon>Ecdysozoa</taxon>
        <taxon>Nematoda</taxon>
        <taxon>Chromadorea</taxon>
        <taxon>Rhabditida</taxon>
        <taxon>Spirurina</taxon>
        <taxon>Spiruromorpha</taxon>
        <taxon>Filarioidea</taxon>
        <taxon>Onchocercidae</taxon>
        <taxon>Wuchereria</taxon>
    </lineage>
</organism>
<evidence type="ECO:0000313" key="3">
    <source>
        <dbReference type="Proteomes" id="UP000004810"/>
    </source>
</evidence>
<dbReference type="Proteomes" id="UP000004810">
    <property type="component" value="Unassembled WGS sequence"/>
</dbReference>
<comment type="caution">
    <text evidence="2">The sequence shown here is derived from an EMBL/GenBank/DDBJ whole genome shotgun (WGS) entry which is preliminary data.</text>
</comment>
<evidence type="ECO:0000313" key="2">
    <source>
        <dbReference type="EMBL" id="EJW88631.1"/>
    </source>
</evidence>
<dbReference type="AlphaFoldDB" id="J9F163"/>
<accession>J9F163</accession>
<proteinExistence type="predicted"/>
<protein>
    <submittedName>
        <fullName evidence="2">Uncharacterized protein</fullName>
    </submittedName>
</protein>
<reference evidence="3" key="1">
    <citation type="submission" date="2012-08" db="EMBL/GenBank/DDBJ databases">
        <title>The Genome Sequence of Wuchereria bancrofti.</title>
        <authorList>
            <person name="Nutman T.B."/>
            <person name="Fink D.L."/>
            <person name="Russ C."/>
            <person name="Young S."/>
            <person name="Zeng Q."/>
            <person name="Koehrsen M."/>
            <person name="Alvarado L."/>
            <person name="Berlin A."/>
            <person name="Chapman S.B."/>
            <person name="Chen Z."/>
            <person name="Freedman E."/>
            <person name="Gellesch M."/>
            <person name="Goldberg J."/>
            <person name="Griggs A."/>
            <person name="Gujja S."/>
            <person name="Heilman E.R."/>
            <person name="Heiman D."/>
            <person name="Hepburn T."/>
            <person name="Howarth C."/>
            <person name="Jen D."/>
            <person name="Larson L."/>
            <person name="Lewis B."/>
            <person name="Mehta T."/>
            <person name="Park D."/>
            <person name="Pearson M."/>
            <person name="Roberts A."/>
            <person name="Saif S."/>
            <person name="Shea T."/>
            <person name="Shenoy N."/>
            <person name="Sisk P."/>
            <person name="Stolte C."/>
            <person name="Sykes S."/>
            <person name="Walk T."/>
            <person name="White J."/>
            <person name="Yandava C."/>
            <person name="Haas B."/>
            <person name="Henn M.R."/>
            <person name="Nusbaum C."/>
            <person name="Birren B."/>
        </authorList>
    </citation>
    <scope>NUCLEOTIDE SEQUENCE [LARGE SCALE GENOMIC DNA]</scope>
    <source>
        <strain evidence="3">NA</strain>
    </source>
</reference>
<gene>
    <name evidence="2" type="ORF">WUBG_00462</name>
</gene>
<dbReference type="EMBL" id="ADBV01000075">
    <property type="protein sequence ID" value="EJW88631.1"/>
    <property type="molecule type" value="Genomic_DNA"/>
</dbReference>
<feature type="transmembrane region" description="Helical" evidence="1">
    <location>
        <begin position="69"/>
        <end position="88"/>
    </location>
</feature>
<keyword evidence="1" id="KW-0472">Membrane</keyword>
<name>J9F163_WUCBA</name>